<evidence type="ECO:0000259" key="7">
    <source>
        <dbReference type="PROSITE" id="PS50103"/>
    </source>
</evidence>
<dbReference type="InterPro" id="IPR000571">
    <property type="entry name" value="Znf_CCCH"/>
</dbReference>
<name>A0A7S4PD81_GUITH</name>
<evidence type="ECO:0000256" key="2">
    <source>
        <dbReference type="ARBA" id="ARBA00022771"/>
    </source>
</evidence>
<proteinExistence type="predicted"/>
<evidence type="ECO:0000256" key="1">
    <source>
        <dbReference type="ARBA" id="ARBA00022723"/>
    </source>
</evidence>
<protein>
    <recommendedName>
        <fullName evidence="7">C3H1-type domain-containing protein</fullName>
    </recommendedName>
</protein>
<evidence type="ECO:0000256" key="5">
    <source>
        <dbReference type="PROSITE-ProRule" id="PRU00723"/>
    </source>
</evidence>
<dbReference type="PANTHER" id="PTHR14493:SF50">
    <property type="entry name" value="RING FINGER PROTEIN UNKEMPT"/>
    <property type="match status" value="1"/>
</dbReference>
<dbReference type="SMART" id="SM00356">
    <property type="entry name" value="ZnF_C3H1"/>
    <property type="match status" value="2"/>
</dbReference>
<dbReference type="GO" id="GO:0003677">
    <property type="term" value="F:DNA binding"/>
    <property type="evidence" value="ECO:0007669"/>
    <property type="project" value="UniProtKB-KW"/>
</dbReference>
<dbReference type="AlphaFoldDB" id="A0A7S4PD81"/>
<dbReference type="Gene3D" id="3.30.1370.210">
    <property type="match status" value="1"/>
</dbReference>
<evidence type="ECO:0000313" key="8">
    <source>
        <dbReference type="EMBL" id="CAE2330340.1"/>
    </source>
</evidence>
<reference evidence="8" key="1">
    <citation type="submission" date="2021-01" db="EMBL/GenBank/DDBJ databases">
        <authorList>
            <person name="Corre E."/>
            <person name="Pelletier E."/>
            <person name="Niang G."/>
            <person name="Scheremetjew M."/>
            <person name="Finn R."/>
            <person name="Kale V."/>
            <person name="Holt S."/>
            <person name="Cochrane G."/>
            <person name="Meng A."/>
            <person name="Brown T."/>
            <person name="Cohen L."/>
        </authorList>
    </citation>
    <scope>NUCLEOTIDE SEQUENCE</scope>
    <source>
        <strain evidence="8">CCMP 2712</strain>
    </source>
</reference>
<evidence type="ECO:0000256" key="3">
    <source>
        <dbReference type="ARBA" id="ARBA00022833"/>
    </source>
</evidence>
<feature type="region of interest" description="Disordered" evidence="6">
    <location>
        <begin position="23"/>
        <end position="46"/>
    </location>
</feature>
<keyword evidence="1 5" id="KW-0479">Metal-binding</keyword>
<evidence type="ECO:0000256" key="6">
    <source>
        <dbReference type="SAM" id="MobiDB-lite"/>
    </source>
</evidence>
<accession>A0A7S4PD81</accession>
<sequence>MFGSMLDPGQLSVLLPHSWVTPPKTTWRSPSSAKTNQLQSSGENSSRVTEKFEECLEQCALQSIFEEIDYENCELQPIPDDDMEPLSSQVNTEVKNSRLFDSLDPEVVSQIRFAANSIFSKEKMEDVEVMYVFKLRMCPDPSPHDWTQCRYTHEGEIAKRRNPATHSANPCAEYEKNMRCSRGEKCLFAHGVWERGLHPQRYRTTLCSKGKACNRMICFFAHSEDQLRKPTGEVIDGSTLKCSRRKMRAMQRKAMDQFLSFDPRVVEYILCHFPEEEVHDKLVECGSPGSSGTVDSTAFSCSSSTSTVHALSHSEDLLHSSDSLALPANHPAPEVEGAQQVDWALWTKTGIWSRSLDSNEGPESAAAAARDGLTPEADRRKSDMPEPPAISGDFLYWKERCKSPWVEQRRGKWGWSSAGLNDAASNIEAALNSSARGPGGSLLPKISGASTLSSLIHKEQVEENSSRAVRSEDMDKLRTAVLQDVSKVSSPHAPMAEGTGGKSPRGVDISWVEALLDEDGRCSNRCTHKLNSHLQSRWGPWKPARISMMGIRGVKEVQNATEKETQREEGQEEWLDLWSSSSSQFTLMQTEGLVRISSEADGVEEEESSVA</sequence>
<dbReference type="PROSITE" id="PS50103">
    <property type="entry name" value="ZF_C3H1"/>
    <property type="match status" value="1"/>
</dbReference>
<keyword evidence="4" id="KW-0238">DNA-binding</keyword>
<feature type="zinc finger region" description="C3H1-type" evidence="5">
    <location>
        <begin position="170"/>
        <end position="193"/>
    </location>
</feature>
<dbReference type="PANTHER" id="PTHR14493">
    <property type="entry name" value="UNKEMPT FAMILY MEMBER"/>
    <property type="match status" value="1"/>
</dbReference>
<dbReference type="GO" id="GO:0008270">
    <property type="term" value="F:zinc ion binding"/>
    <property type="evidence" value="ECO:0007669"/>
    <property type="project" value="UniProtKB-KW"/>
</dbReference>
<feature type="region of interest" description="Disordered" evidence="6">
    <location>
        <begin position="356"/>
        <end position="389"/>
    </location>
</feature>
<evidence type="ECO:0000256" key="4">
    <source>
        <dbReference type="ARBA" id="ARBA00023125"/>
    </source>
</evidence>
<keyword evidence="3 5" id="KW-0862">Zinc</keyword>
<gene>
    <name evidence="8" type="ORF">GTHE00462_LOCUS32802</name>
</gene>
<keyword evidence="2 5" id="KW-0863">Zinc-finger</keyword>
<dbReference type="InterPro" id="IPR045234">
    <property type="entry name" value="Unkempt-like"/>
</dbReference>
<organism evidence="8">
    <name type="scientific">Guillardia theta</name>
    <name type="common">Cryptophyte</name>
    <name type="synonym">Cryptomonas phi</name>
    <dbReference type="NCBI Taxonomy" id="55529"/>
    <lineage>
        <taxon>Eukaryota</taxon>
        <taxon>Cryptophyceae</taxon>
        <taxon>Pyrenomonadales</taxon>
        <taxon>Geminigeraceae</taxon>
        <taxon>Guillardia</taxon>
    </lineage>
</organism>
<dbReference type="Pfam" id="PF25512">
    <property type="entry name" value="zf-CCCH_AtC3H23"/>
    <property type="match status" value="1"/>
</dbReference>
<feature type="domain" description="C3H1-type" evidence="7">
    <location>
        <begin position="170"/>
        <end position="193"/>
    </location>
</feature>
<dbReference type="EMBL" id="HBKN01041944">
    <property type="protein sequence ID" value="CAE2330340.1"/>
    <property type="molecule type" value="Transcribed_RNA"/>
</dbReference>
<dbReference type="InterPro" id="IPR057444">
    <property type="entry name" value="Znf-CCCH_AtC3H23-like"/>
</dbReference>